<protein>
    <recommendedName>
        <fullName evidence="8">Probable cytosol aminopeptidase</fullName>
        <ecNumber evidence="8">3.4.11.1</ecNumber>
    </recommendedName>
    <alternativeName>
        <fullName evidence="8">Leucine aminopeptidase</fullName>
        <shortName evidence="8">LAP</shortName>
        <ecNumber evidence="8">3.4.11.10</ecNumber>
    </alternativeName>
    <alternativeName>
        <fullName evidence="8">Leucyl aminopeptidase</fullName>
    </alternativeName>
</protein>
<dbReference type="PROSITE" id="PS00631">
    <property type="entry name" value="CYTOSOL_AP"/>
    <property type="match status" value="1"/>
</dbReference>
<dbReference type="Pfam" id="PF00883">
    <property type="entry name" value="Peptidase_M17"/>
    <property type="match status" value="1"/>
</dbReference>
<dbReference type="PANTHER" id="PTHR11963">
    <property type="entry name" value="LEUCINE AMINOPEPTIDASE-RELATED"/>
    <property type="match status" value="1"/>
</dbReference>
<dbReference type="GO" id="GO:0006508">
    <property type="term" value="P:proteolysis"/>
    <property type="evidence" value="ECO:0007669"/>
    <property type="project" value="UniProtKB-KW"/>
</dbReference>
<dbReference type="Pfam" id="PF02789">
    <property type="entry name" value="Peptidase_M17_N"/>
    <property type="match status" value="1"/>
</dbReference>
<feature type="active site" evidence="8">
    <location>
        <position position="357"/>
    </location>
</feature>
<evidence type="ECO:0000256" key="8">
    <source>
        <dbReference type="HAMAP-Rule" id="MF_00181"/>
    </source>
</evidence>
<keyword evidence="6 8" id="KW-0378">Hydrolase</keyword>
<feature type="binding site" evidence="8">
    <location>
        <position position="355"/>
    </location>
    <ligand>
        <name>Mn(2+)</name>
        <dbReference type="ChEBI" id="CHEBI:29035"/>
        <label>1</label>
    </ligand>
</feature>
<organism evidence="10 11">
    <name type="scientific">Desulforhopalus singaporensis</name>
    <dbReference type="NCBI Taxonomy" id="91360"/>
    <lineage>
        <taxon>Bacteria</taxon>
        <taxon>Pseudomonadati</taxon>
        <taxon>Thermodesulfobacteriota</taxon>
        <taxon>Desulfobulbia</taxon>
        <taxon>Desulfobulbales</taxon>
        <taxon>Desulfocapsaceae</taxon>
        <taxon>Desulforhopalus</taxon>
    </lineage>
</organism>
<keyword evidence="11" id="KW-1185">Reference proteome</keyword>
<accession>A0A1H0PTF7</accession>
<dbReference type="Gene3D" id="3.40.220.10">
    <property type="entry name" value="Leucine Aminopeptidase, subunit E, domain 1"/>
    <property type="match status" value="1"/>
</dbReference>
<dbReference type="InterPro" id="IPR011356">
    <property type="entry name" value="Leucine_aapep/pepB"/>
</dbReference>
<keyword evidence="7 8" id="KW-0464">Manganese</keyword>
<feature type="binding site" evidence="8">
    <location>
        <position position="353"/>
    </location>
    <ligand>
        <name>Mn(2+)</name>
        <dbReference type="ChEBI" id="CHEBI:29035"/>
        <label>1</label>
    </ligand>
</feature>
<dbReference type="EMBL" id="FNJI01000010">
    <property type="protein sequence ID" value="SDP08421.1"/>
    <property type="molecule type" value="Genomic_DNA"/>
</dbReference>
<dbReference type="NCBIfam" id="NF002073">
    <property type="entry name" value="PRK00913.1-2"/>
    <property type="match status" value="1"/>
</dbReference>
<dbReference type="SUPFAM" id="SSF52949">
    <property type="entry name" value="Macro domain-like"/>
    <property type="match status" value="1"/>
</dbReference>
<reference evidence="10 11" key="1">
    <citation type="submission" date="2016-10" db="EMBL/GenBank/DDBJ databases">
        <authorList>
            <person name="de Groot N.N."/>
        </authorList>
    </citation>
    <scope>NUCLEOTIDE SEQUENCE [LARGE SCALE GENOMIC DNA]</scope>
    <source>
        <strain evidence="10 11">DSM 12130</strain>
    </source>
</reference>
<dbReference type="Proteomes" id="UP000199073">
    <property type="component" value="Unassembled WGS sequence"/>
</dbReference>
<evidence type="ECO:0000256" key="4">
    <source>
        <dbReference type="ARBA" id="ARBA00022438"/>
    </source>
</evidence>
<keyword evidence="8" id="KW-0963">Cytoplasm</keyword>
<comment type="cofactor">
    <cofactor evidence="8">
        <name>Mn(2+)</name>
        <dbReference type="ChEBI" id="CHEBI:29035"/>
    </cofactor>
    <text evidence="8">Binds 2 manganese ions per subunit.</text>
</comment>
<dbReference type="Gene3D" id="3.40.630.10">
    <property type="entry name" value="Zn peptidases"/>
    <property type="match status" value="1"/>
</dbReference>
<evidence type="ECO:0000313" key="10">
    <source>
        <dbReference type="EMBL" id="SDP08421.1"/>
    </source>
</evidence>
<evidence type="ECO:0000256" key="5">
    <source>
        <dbReference type="ARBA" id="ARBA00022670"/>
    </source>
</evidence>
<keyword evidence="8" id="KW-0479">Metal-binding</keyword>
<feature type="binding site" evidence="8">
    <location>
        <position position="294"/>
    </location>
    <ligand>
        <name>Mn(2+)</name>
        <dbReference type="ChEBI" id="CHEBI:29035"/>
        <label>2</label>
    </ligand>
</feature>
<feature type="binding site" evidence="8">
    <location>
        <position position="276"/>
    </location>
    <ligand>
        <name>Mn(2+)</name>
        <dbReference type="ChEBI" id="CHEBI:29035"/>
        <label>1</label>
    </ligand>
</feature>
<evidence type="ECO:0000313" key="11">
    <source>
        <dbReference type="Proteomes" id="UP000199073"/>
    </source>
</evidence>
<dbReference type="PRINTS" id="PR00481">
    <property type="entry name" value="LAMNOPPTDASE"/>
</dbReference>
<dbReference type="EC" id="3.4.11.1" evidence="8"/>
<dbReference type="GO" id="GO:0030145">
    <property type="term" value="F:manganese ion binding"/>
    <property type="evidence" value="ECO:0007669"/>
    <property type="project" value="UniProtKB-UniRule"/>
</dbReference>
<dbReference type="HAMAP" id="MF_00181">
    <property type="entry name" value="Cytosol_peptidase_M17"/>
    <property type="match status" value="1"/>
</dbReference>
<feature type="binding site" evidence="8">
    <location>
        <position position="276"/>
    </location>
    <ligand>
        <name>Mn(2+)</name>
        <dbReference type="ChEBI" id="CHEBI:29035"/>
        <label>2</label>
    </ligand>
</feature>
<sequence length="508" mass="54664">MTSLSIVVSKKKSEQFDGDLLVLFGGQDAEGNLVCDDDSRILIPGAVMKNEFVGKEEQKLLLYSPFPGSGRIKAARIAVIGLGKLHKETSEAEKNEILRVAGGVVAEMCNSLKVKELGIALPKYCEIDEAAFACSLVEGVHLGLYRFLVYKKVDEDRYQGLKKITVFNAENDSATRKAIARAGVAGEACCTARDMANEPGNGWTPAKFAKFGEELAQKCNIKCTVLEKEDMQELGMGGILAVNQGSHEPPKLVCLDYHPTKAEKTIMLVGKGLTFDSGGISLKPAQGMMDMKYDMCGGAAVIATMQAVAEELPDVRVVCLVPSTDNMNGGGAVKPGDIITHYGGTTSEIENTDAEGRLILADALAYGIEQYKPTCVIDLATLTGAVIIALGHHYTGLMSNNKKLAELLKEAGDVAGEPLWQLPLGEQYVKQLKSTVADIKNTGGRPGGSITAAEYLHNFVGKTPWAHLDIAGTAWDFTEKSYIPKGPSGTGCRTLIEFIRRWNNEQLL</sequence>
<keyword evidence="4 8" id="KW-0031">Aminopeptidase</keyword>
<gene>
    <name evidence="8" type="primary">pepA</name>
    <name evidence="10" type="ORF">SAMN05660330_01759</name>
</gene>
<feature type="domain" description="Cytosol aminopeptidase" evidence="9">
    <location>
        <begin position="351"/>
        <end position="358"/>
    </location>
</feature>
<dbReference type="PANTHER" id="PTHR11963:SF23">
    <property type="entry name" value="CYTOSOL AMINOPEPTIDASE"/>
    <property type="match status" value="1"/>
</dbReference>
<evidence type="ECO:0000256" key="7">
    <source>
        <dbReference type="ARBA" id="ARBA00023211"/>
    </source>
</evidence>
<dbReference type="STRING" id="91360.SAMN05660330_01759"/>
<dbReference type="InterPro" id="IPR043472">
    <property type="entry name" value="Macro_dom-like"/>
</dbReference>
<dbReference type="InterPro" id="IPR023042">
    <property type="entry name" value="Peptidase_M17_leu_NH2_pept"/>
</dbReference>
<feature type="active site" evidence="8">
    <location>
        <position position="283"/>
    </location>
</feature>
<dbReference type="NCBIfam" id="NF002074">
    <property type="entry name" value="PRK00913.1-4"/>
    <property type="match status" value="1"/>
</dbReference>
<keyword evidence="5 8" id="KW-0645">Protease</keyword>
<comment type="catalytic activity">
    <reaction evidence="2 8">
        <text>Release of an N-terminal amino acid, preferentially leucine, but not glutamic or aspartic acids.</text>
        <dbReference type="EC" id="3.4.11.10"/>
    </reaction>
</comment>
<dbReference type="RefSeq" id="WP_245695070.1">
    <property type="nucleotide sequence ID" value="NZ_FNJI01000010.1"/>
</dbReference>
<dbReference type="SUPFAM" id="SSF53187">
    <property type="entry name" value="Zn-dependent exopeptidases"/>
    <property type="match status" value="1"/>
</dbReference>
<proteinExistence type="inferred from homology"/>
<dbReference type="EC" id="3.4.11.10" evidence="8"/>
<comment type="catalytic activity">
    <reaction evidence="1 8">
        <text>Release of an N-terminal amino acid, Xaa-|-Yaa-, in which Xaa is preferably Leu, but may be other amino acids including Pro although not Arg or Lys, and Yaa may be Pro. Amino acid amides and methyl esters are also readily hydrolyzed, but rates on arylamides are exceedingly low.</text>
        <dbReference type="EC" id="3.4.11.1"/>
    </reaction>
</comment>
<evidence type="ECO:0000256" key="1">
    <source>
        <dbReference type="ARBA" id="ARBA00000135"/>
    </source>
</evidence>
<dbReference type="GO" id="GO:0005737">
    <property type="term" value="C:cytoplasm"/>
    <property type="evidence" value="ECO:0007669"/>
    <property type="project" value="UniProtKB-SubCell"/>
</dbReference>
<dbReference type="CDD" id="cd00433">
    <property type="entry name" value="Peptidase_M17"/>
    <property type="match status" value="1"/>
</dbReference>
<comment type="similarity">
    <text evidence="3 8">Belongs to the peptidase M17 family.</text>
</comment>
<dbReference type="InterPro" id="IPR008283">
    <property type="entry name" value="Peptidase_M17_N"/>
</dbReference>
<dbReference type="GO" id="GO:0070006">
    <property type="term" value="F:metalloaminopeptidase activity"/>
    <property type="evidence" value="ECO:0007669"/>
    <property type="project" value="InterPro"/>
</dbReference>
<feature type="binding site" evidence="8">
    <location>
        <position position="271"/>
    </location>
    <ligand>
        <name>Mn(2+)</name>
        <dbReference type="ChEBI" id="CHEBI:29035"/>
        <label>2</label>
    </ligand>
</feature>
<comment type="function">
    <text evidence="8">Presumably involved in the processing and regular turnover of intracellular proteins. Catalyzes the removal of unsubstituted N-terminal amino acids from various peptides.</text>
</comment>
<evidence type="ECO:0000256" key="2">
    <source>
        <dbReference type="ARBA" id="ARBA00000967"/>
    </source>
</evidence>
<evidence type="ECO:0000256" key="6">
    <source>
        <dbReference type="ARBA" id="ARBA00022801"/>
    </source>
</evidence>
<evidence type="ECO:0000256" key="3">
    <source>
        <dbReference type="ARBA" id="ARBA00009528"/>
    </source>
</evidence>
<dbReference type="AlphaFoldDB" id="A0A1H0PTF7"/>
<feature type="binding site" evidence="8">
    <location>
        <position position="355"/>
    </location>
    <ligand>
        <name>Mn(2+)</name>
        <dbReference type="ChEBI" id="CHEBI:29035"/>
        <label>2</label>
    </ligand>
</feature>
<evidence type="ECO:0000259" key="9">
    <source>
        <dbReference type="PROSITE" id="PS00631"/>
    </source>
</evidence>
<comment type="subcellular location">
    <subcellularLocation>
        <location evidence="8">Cytoplasm</location>
    </subcellularLocation>
</comment>
<name>A0A1H0PTF7_9BACT</name>
<dbReference type="InterPro" id="IPR000819">
    <property type="entry name" value="Peptidase_M17_C"/>
</dbReference>